<dbReference type="EMBL" id="MN740103">
    <property type="protein sequence ID" value="QHT87913.1"/>
    <property type="molecule type" value="Genomic_DNA"/>
</dbReference>
<dbReference type="GO" id="GO:0072354">
    <property type="term" value="F:histone H3T3 kinase activity"/>
    <property type="evidence" value="ECO:0007669"/>
    <property type="project" value="TreeGrafter"/>
</dbReference>
<dbReference type="PANTHER" id="PTHR24419:SF18">
    <property type="entry name" value="SERINE_THREONINE-PROTEIN KINASE HASPIN"/>
    <property type="match status" value="1"/>
</dbReference>
<evidence type="ECO:0008006" key="3">
    <source>
        <dbReference type="Google" id="ProtNLM"/>
    </source>
</evidence>
<dbReference type="SUPFAM" id="SSF56112">
    <property type="entry name" value="Protein kinase-like (PK-like)"/>
    <property type="match status" value="1"/>
</dbReference>
<accession>A0A6C0I6Z5</accession>
<protein>
    <recommendedName>
        <fullName evidence="3">Protein kinase domain-containing protein</fullName>
    </recommendedName>
</protein>
<feature type="region of interest" description="Disordered" evidence="1">
    <location>
        <begin position="286"/>
        <end position="359"/>
    </location>
</feature>
<dbReference type="Gene3D" id="1.10.510.10">
    <property type="entry name" value="Transferase(Phosphotransferase) domain 1"/>
    <property type="match status" value="1"/>
</dbReference>
<feature type="compositionally biased region" description="Low complexity" evidence="1">
    <location>
        <begin position="293"/>
        <end position="314"/>
    </location>
</feature>
<dbReference type="GO" id="GO:0035556">
    <property type="term" value="P:intracellular signal transduction"/>
    <property type="evidence" value="ECO:0007669"/>
    <property type="project" value="TreeGrafter"/>
</dbReference>
<dbReference type="GO" id="GO:0005634">
    <property type="term" value="C:nucleus"/>
    <property type="evidence" value="ECO:0007669"/>
    <property type="project" value="TreeGrafter"/>
</dbReference>
<dbReference type="GO" id="GO:0000278">
    <property type="term" value="P:mitotic cell cycle"/>
    <property type="evidence" value="ECO:0007669"/>
    <property type="project" value="TreeGrafter"/>
</dbReference>
<feature type="compositionally biased region" description="Acidic residues" evidence="1">
    <location>
        <begin position="331"/>
        <end position="352"/>
    </location>
</feature>
<organism evidence="2">
    <name type="scientific">viral metagenome</name>
    <dbReference type="NCBI Taxonomy" id="1070528"/>
    <lineage>
        <taxon>unclassified sequences</taxon>
        <taxon>metagenomes</taxon>
        <taxon>organismal metagenomes</taxon>
    </lineage>
</organism>
<evidence type="ECO:0000256" key="1">
    <source>
        <dbReference type="SAM" id="MobiDB-lite"/>
    </source>
</evidence>
<feature type="compositionally biased region" description="Basic and acidic residues" evidence="1">
    <location>
        <begin position="317"/>
        <end position="330"/>
    </location>
</feature>
<name>A0A6C0I6Z5_9ZZZZ</name>
<dbReference type="InterPro" id="IPR011009">
    <property type="entry name" value="Kinase-like_dom_sf"/>
</dbReference>
<dbReference type="GO" id="GO:0005737">
    <property type="term" value="C:cytoplasm"/>
    <property type="evidence" value="ECO:0007669"/>
    <property type="project" value="TreeGrafter"/>
</dbReference>
<proteinExistence type="predicted"/>
<reference evidence="2" key="1">
    <citation type="journal article" date="2020" name="Nature">
        <title>Giant virus diversity and host interactions through global metagenomics.</title>
        <authorList>
            <person name="Schulz F."/>
            <person name="Roux S."/>
            <person name="Paez-Espino D."/>
            <person name="Jungbluth S."/>
            <person name="Walsh D.A."/>
            <person name="Denef V.J."/>
            <person name="McMahon K.D."/>
            <person name="Konstantinidis K.T."/>
            <person name="Eloe-Fadrosh E.A."/>
            <person name="Kyrpides N.C."/>
            <person name="Woyke T."/>
        </authorList>
    </citation>
    <scope>NUCLEOTIDE SEQUENCE</scope>
    <source>
        <strain evidence="2">GVMAG-M-3300023184-191</strain>
    </source>
</reference>
<dbReference type="AlphaFoldDB" id="A0A6C0I6Z5"/>
<evidence type="ECO:0000313" key="2">
    <source>
        <dbReference type="EMBL" id="QHT87913.1"/>
    </source>
</evidence>
<sequence length="631" mass="71981">MPPFEFTYCKRKHQPKLFETLEQAKTGLRNLQNYIPMYHRFFLLSESNHNSIGLNHRYTAESVTASDTSKHVVVATLKSESEDAAVSKMPAFIKYSPLLDPIKYMSGKYDTQSQDLLKLPMHDDARDDGSVHQKKMHDVNNSSYVDAFFTYLTSQTLHAHGFVHGIDFYGSYLANQDEFTVNVYDELEYFSTCDFFLKNKNKLFRVDELSSSLFNSAQSTHTKANLKLGDTENLDLDLEDLNSNDATFSQVFEETVRNESHVTMDALNSLDALDSSMVVLDEMDAQSIKPRSADSNSTNSDDSDSCSSRSSASSPARIEDADCNSEHDVDQNDDIDDDDDDDIDDDADDDDCCSGSSHYDDDDEVHNAHIFNFPVHAIVMEKCDNTLDSLMCGKNELTESEWAATLFQVIMALIAYQHMFAFTHNDLHTNNIMFVQTDKKFLHYFYNGVYYRVPTHGRIMKIIDFGRAIYKYRGQTLCSDSFDRGGDAATQYNCDPYLNPKKPRLDPNSSFDLCRLACSLFDYFVEDIRDEAECAATLKESRVASVVVEWLKDDKGRNVLYKKNGDERYPEFKLYKMIARTVHGAVPHEQLQRPMFAHYAIQRKHINGKPHIMNIDALPSYTQAQAQTQSK</sequence>
<dbReference type="PANTHER" id="PTHR24419">
    <property type="entry name" value="INTERLEUKIN-1 RECEPTOR-ASSOCIATED KINASE"/>
    <property type="match status" value="1"/>
</dbReference>